<feature type="compositionally biased region" description="Polar residues" evidence="6">
    <location>
        <begin position="215"/>
        <end position="229"/>
    </location>
</feature>
<dbReference type="Proteomes" id="UP000553632">
    <property type="component" value="Unassembled WGS sequence"/>
</dbReference>
<dbReference type="InterPro" id="IPR018247">
    <property type="entry name" value="EF_Hand_1_Ca_BS"/>
</dbReference>
<evidence type="ECO:0000256" key="3">
    <source>
        <dbReference type="ARBA" id="ARBA00022837"/>
    </source>
</evidence>
<dbReference type="PANTHER" id="PTHR13914">
    <property type="entry name" value="PROLINE OXIDASE"/>
    <property type="match status" value="1"/>
</dbReference>
<dbReference type="SUPFAM" id="SSF47473">
    <property type="entry name" value="EF-hand"/>
    <property type="match status" value="1"/>
</dbReference>
<keyword evidence="5" id="KW-0642">Proline metabolism</keyword>
<evidence type="ECO:0000256" key="4">
    <source>
        <dbReference type="ARBA" id="ARBA00023002"/>
    </source>
</evidence>
<dbReference type="GO" id="GO:0005509">
    <property type="term" value="F:calcium ion binding"/>
    <property type="evidence" value="ECO:0007669"/>
    <property type="project" value="InterPro"/>
</dbReference>
<dbReference type="InterPro" id="IPR011992">
    <property type="entry name" value="EF-hand-dom_pair"/>
</dbReference>
<feature type="non-terminal residue" evidence="8">
    <location>
        <position position="1"/>
    </location>
</feature>
<accession>A0A7J6U6S6</accession>
<dbReference type="PROSITE" id="PS50222">
    <property type="entry name" value="EF_HAND_2"/>
    <property type="match status" value="1"/>
</dbReference>
<name>A0A7J6U6S6_PEROL</name>
<protein>
    <recommendedName>
        <fullName evidence="2">proline dehydrogenase</fullName>
        <ecNumber evidence="2">1.5.5.2</ecNumber>
    </recommendedName>
</protein>
<dbReference type="PROSITE" id="PS00018">
    <property type="entry name" value="EF_HAND_1"/>
    <property type="match status" value="1"/>
</dbReference>
<comment type="caution">
    <text evidence="8">The sequence shown here is derived from an EMBL/GenBank/DDBJ whole genome shotgun (WGS) entry which is preliminary data.</text>
</comment>
<dbReference type="Gene3D" id="1.10.238.10">
    <property type="entry name" value="EF-hand"/>
    <property type="match status" value="1"/>
</dbReference>
<dbReference type="GO" id="GO:0071949">
    <property type="term" value="F:FAD binding"/>
    <property type="evidence" value="ECO:0007669"/>
    <property type="project" value="TreeGrafter"/>
</dbReference>
<evidence type="ECO:0000259" key="7">
    <source>
        <dbReference type="PROSITE" id="PS50222"/>
    </source>
</evidence>
<sequence>YYEKFGRVMAYECPRSPASFEQRKQSIVRACIKLQRWLRGCWKKRQEAVLPARGIESDSHSAAVLPWDLATLRTVRRDPMRAVFACRRRSGPAREEGERFLPAEPGMDLEKDPALFLSTPAYLSVELEEDASAVDSHSTVYDGFDDERLGEASPTRRALQRSATDSQIRLSWVSPIYQEAQSLEDTPNESEVEEAGLLDEGECGAAVVLAGEQSVATAPSSDLDSTTAPMSAPGLHQDSENVLEEAVVDEYEERERSEKEALEVWLEALDEVLERYQATIQSGPALQERDSVSEEGTPCRAAVAALTSSSCSSLGTPLSSVCSDISSDTSGSCDGGTSQEGAFDDEPPHSALLDRHCSLEPDSTCWLTLPMVAAPSTRPTPAAHLQERGDDAVIRNSTDLWITRGASLRRPMAFARPYTACLVSRRPLRRAFCTTPTKRQELPLDDAKIAFRWKSTGEVLRGWLVLKLCTYNYVIKNAEKLYQRSRSILGDGITHGVIRRTLFAHFCAGESDVGIRPKLQRLHEAGVTAILDPVDEGDVSPAGPPSTDMMGPSAPERADTMQARIFDYEGERRCDSRVDLVKAAISTVDRAVQGKGIAAMKISAMGWQSAGGVCQREGLSGPPVLLERMSNGIRELQSFYSHLYDGHECALSYEELKEALVSVSGSCNTADIQDRFAKLDDNGDGKVDLMDWMNSVSLTELTEIMMREPGVEGPRLETVLTEDDLALLQSMYRRVDAVCKAAFDSGVKILIDAEWTAIQPAIDKVAASMMRKYNRDDRKGPIVYNTYQTYLKDTRQRVRRDLQMAQREGYRFACKVVRGAYIVSERMKAEEDGRESPICDTYEATSASYHGVIEDLLDHASRPSIIIATHNAETVKFAVGKLSNCPPERRDDVMFAQLYGMADPITYILAKEGYRA</sequence>
<dbReference type="InterPro" id="IPR015659">
    <property type="entry name" value="Proline_oxidase"/>
</dbReference>
<dbReference type="PANTHER" id="PTHR13914:SF0">
    <property type="entry name" value="PROLINE DEHYDROGENASE 1, MITOCHONDRIAL"/>
    <property type="match status" value="1"/>
</dbReference>
<keyword evidence="9" id="KW-1185">Reference proteome</keyword>
<dbReference type="InterPro" id="IPR002048">
    <property type="entry name" value="EF_hand_dom"/>
</dbReference>
<feature type="non-terminal residue" evidence="8">
    <location>
        <position position="916"/>
    </location>
</feature>
<keyword evidence="3" id="KW-0106">Calcium</keyword>
<keyword evidence="4" id="KW-0560">Oxidoreductase</keyword>
<evidence type="ECO:0000256" key="1">
    <source>
        <dbReference type="ARBA" id="ARBA00005869"/>
    </source>
</evidence>
<evidence type="ECO:0000313" key="8">
    <source>
        <dbReference type="EMBL" id="KAF4752457.1"/>
    </source>
</evidence>
<dbReference type="EC" id="1.5.5.2" evidence="2"/>
<dbReference type="SUPFAM" id="SSF51730">
    <property type="entry name" value="FAD-linked oxidoreductase"/>
    <property type="match status" value="1"/>
</dbReference>
<dbReference type="Pfam" id="PF01619">
    <property type="entry name" value="Pro_dh"/>
    <property type="match status" value="1"/>
</dbReference>
<dbReference type="InterPro" id="IPR002872">
    <property type="entry name" value="Proline_DH_dom"/>
</dbReference>
<evidence type="ECO:0000256" key="6">
    <source>
        <dbReference type="SAM" id="MobiDB-lite"/>
    </source>
</evidence>
<feature type="domain" description="EF-hand" evidence="7">
    <location>
        <begin position="667"/>
        <end position="702"/>
    </location>
</feature>
<comment type="similarity">
    <text evidence="1">Belongs to the proline oxidase family.</text>
</comment>
<dbReference type="EMBL" id="JABANO010006043">
    <property type="protein sequence ID" value="KAF4752457.1"/>
    <property type="molecule type" value="Genomic_DNA"/>
</dbReference>
<evidence type="ECO:0000313" key="9">
    <source>
        <dbReference type="Proteomes" id="UP000553632"/>
    </source>
</evidence>
<evidence type="ECO:0000256" key="2">
    <source>
        <dbReference type="ARBA" id="ARBA00012695"/>
    </source>
</evidence>
<reference evidence="8 9" key="1">
    <citation type="submission" date="2020-04" db="EMBL/GenBank/DDBJ databases">
        <title>Perkinsus olseni comparative genomics.</title>
        <authorList>
            <person name="Bogema D.R."/>
        </authorList>
    </citation>
    <scope>NUCLEOTIDE SEQUENCE [LARGE SCALE GENOMIC DNA]</scope>
    <source>
        <strain evidence="8 9">ATCC PRA-207</strain>
    </source>
</reference>
<dbReference type="GO" id="GO:0005739">
    <property type="term" value="C:mitochondrion"/>
    <property type="evidence" value="ECO:0007669"/>
    <property type="project" value="TreeGrafter"/>
</dbReference>
<dbReference type="GO" id="GO:0004657">
    <property type="term" value="F:proline dehydrogenase activity"/>
    <property type="evidence" value="ECO:0007669"/>
    <property type="project" value="UniProtKB-EC"/>
</dbReference>
<gene>
    <name evidence="8" type="ORF">FOZ63_019911</name>
</gene>
<feature type="region of interest" description="Disordered" evidence="6">
    <location>
        <begin position="533"/>
        <end position="555"/>
    </location>
</feature>
<proteinExistence type="inferred from homology"/>
<dbReference type="AlphaFoldDB" id="A0A7J6U6S6"/>
<feature type="region of interest" description="Disordered" evidence="6">
    <location>
        <begin position="215"/>
        <end position="235"/>
    </location>
</feature>
<evidence type="ECO:0000256" key="5">
    <source>
        <dbReference type="ARBA" id="ARBA00023062"/>
    </source>
</evidence>
<dbReference type="GO" id="GO:0010133">
    <property type="term" value="P:L-proline catabolic process to L-glutamate"/>
    <property type="evidence" value="ECO:0007669"/>
    <property type="project" value="TreeGrafter"/>
</dbReference>
<dbReference type="InterPro" id="IPR029041">
    <property type="entry name" value="FAD-linked_oxidoreductase-like"/>
</dbReference>
<dbReference type="Gene3D" id="3.20.20.220">
    <property type="match status" value="1"/>
</dbReference>
<organism evidence="8 9">
    <name type="scientific">Perkinsus olseni</name>
    <name type="common">Perkinsus atlanticus</name>
    <dbReference type="NCBI Taxonomy" id="32597"/>
    <lineage>
        <taxon>Eukaryota</taxon>
        <taxon>Sar</taxon>
        <taxon>Alveolata</taxon>
        <taxon>Perkinsozoa</taxon>
        <taxon>Perkinsea</taxon>
        <taxon>Perkinsida</taxon>
        <taxon>Perkinsidae</taxon>
        <taxon>Perkinsus</taxon>
    </lineage>
</organism>